<dbReference type="SMART" id="SM01233">
    <property type="entry name" value="HABP4_PAI-RBP1"/>
    <property type="match status" value="1"/>
</dbReference>
<feature type="compositionally biased region" description="Basic and acidic residues" evidence="1">
    <location>
        <begin position="62"/>
        <end position="77"/>
    </location>
</feature>
<dbReference type="PANTHER" id="PTHR12299:SF17">
    <property type="entry name" value="AT19571P-RELATED"/>
    <property type="match status" value="1"/>
</dbReference>
<dbReference type="GO" id="GO:0005737">
    <property type="term" value="C:cytoplasm"/>
    <property type="evidence" value="ECO:0007669"/>
    <property type="project" value="TreeGrafter"/>
</dbReference>
<reference evidence="3 4" key="1">
    <citation type="submission" date="2023-10" db="EMBL/GenBank/DDBJ databases">
        <title>Draft Genome Sequence of Candida saopaulonensis from a very Premature Infant with Sepsis.</title>
        <authorList>
            <person name="Ning Y."/>
            <person name="Dai R."/>
            <person name="Xiao M."/>
            <person name="Xu Y."/>
            <person name="Yan Q."/>
            <person name="Zhang L."/>
        </authorList>
    </citation>
    <scope>NUCLEOTIDE SEQUENCE [LARGE SCALE GENOMIC DNA]</scope>
    <source>
        <strain evidence="3 4">19XY460</strain>
    </source>
</reference>
<dbReference type="KEGG" id="asau:88175299"/>
<organism evidence="3 4">
    <name type="scientific">Australozyma saopauloensis</name>
    <dbReference type="NCBI Taxonomy" id="291208"/>
    <lineage>
        <taxon>Eukaryota</taxon>
        <taxon>Fungi</taxon>
        <taxon>Dikarya</taxon>
        <taxon>Ascomycota</taxon>
        <taxon>Saccharomycotina</taxon>
        <taxon>Pichiomycetes</taxon>
        <taxon>Metschnikowiaceae</taxon>
        <taxon>Australozyma</taxon>
    </lineage>
</organism>
<evidence type="ECO:0000313" key="4">
    <source>
        <dbReference type="Proteomes" id="UP001338582"/>
    </source>
</evidence>
<evidence type="ECO:0000256" key="1">
    <source>
        <dbReference type="SAM" id="MobiDB-lite"/>
    </source>
</evidence>
<accession>A0AAX4HE43</accession>
<dbReference type="InterPro" id="IPR039764">
    <property type="entry name" value="HABP4/SERBP1-like"/>
</dbReference>
<protein>
    <recommendedName>
        <fullName evidence="2">Hyaluronan/mRNA-binding protein domain-containing protein</fullName>
    </recommendedName>
</protein>
<proteinExistence type="predicted"/>
<dbReference type="GeneID" id="88175299"/>
<feature type="region of interest" description="Disordered" evidence="1">
    <location>
        <begin position="193"/>
        <end position="228"/>
    </location>
</feature>
<gene>
    <name evidence="3" type="ORF">PUMCH_004238</name>
</gene>
<dbReference type="AlphaFoldDB" id="A0AAX4HE43"/>
<dbReference type="InterPro" id="IPR006861">
    <property type="entry name" value="HABP4_PAIRBP1-bd"/>
</dbReference>
<evidence type="ECO:0000259" key="2">
    <source>
        <dbReference type="SMART" id="SM01233"/>
    </source>
</evidence>
<evidence type="ECO:0000313" key="3">
    <source>
        <dbReference type="EMBL" id="WPK26873.1"/>
    </source>
</evidence>
<sequence>MPKEIVKKTTSSKKADVAPASADPAKAKKNKKPLTSNEAALKDKTNNKSVAGPVGGAKREKKPFDRHSRTGKTDSKKKVAQGWGDDRREIDDETAGLADANAEIASEVKEEPAAPAGKSLKEYLAEQEQLESLNKANAARKANEGAESKWTSFDVIQKETQDFVGATSSKKVRQRAPKEKKLLDITTSFGEEAPKFNGKKTGFKGRKGDGKKAAPAPAAINDQTFPSL</sequence>
<feature type="domain" description="Hyaluronan/mRNA-binding protein" evidence="2">
    <location>
        <begin position="60"/>
        <end position="145"/>
    </location>
</feature>
<dbReference type="PANTHER" id="PTHR12299">
    <property type="entry name" value="HYALURONIC ACID-BINDING PROTEIN 4"/>
    <property type="match status" value="1"/>
</dbReference>
<keyword evidence="4" id="KW-1185">Reference proteome</keyword>
<dbReference type="GO" id="GO:0005634">
    <property type="term" value="C:nucleus"/>
    <property type="evidence" value="ECO:0007669"/>
    <property type="project" value="TreeGrafter"/>
</dbReference>
<dbReference type="GO" id="GO:0003723">
    <property type="term" value="F:RNA binding"/>
    <property type="evidence" value="ECO:0007669"/>
    <property type="project" value="InterPro"/>
</dbReference>
<feature type="region of interest" description="Disordered" evidence="1">
    <location>
        <begin position="1"/>
        <end position="118"/>
    </location>
</feature>
<dbReference type="Gene3D" id="6.10.140.1040">
    <property type="match status" value="1"/>
</dbReference>
<dbReference type="EMBL" id="CP138898">
    <property type="protein sequence ID" value="WPK26873.1"/>
    <property type="molecule type" value="Genomic_DNA"/>
</dbReference>
<dbReference type="RefSeq" id="XP_062879252.1">
    <property type="nucleotide sequence ID" value="XM_063023182.1"/>
</dbReference>
<name>A0AAX4HE43_9ASCO</name>
<dbReference type="Proteomes" id="UP001338582">
    <property type="component" value="Chromosome 5"/>
</dbReference>